<dbReference type="PANTHER" id="PTHR37984">
    <property type="entry name" value="PROTEIN CBG26694"/>
    <property type="match status" value="1"/>
</dbReference>
<evidence type="ECO:0000313" key="3">
    <source>
        <dbReference type="WBParaSite" id="nRc.2.0.1.t19624-RA"/>
    </source>
</evidence>
<dbReference type="WBParaSite" id="nRc.2.0.1.t19624-RA">
    <property type="protein sequence ID" value="nRc.2.0.1.t19624-RA"/>
    <property type="gene ID" value="nRc.2.0.1.g19624"/>
</dbReference>
<dbReference type="InterPro" id="IPR043128">
    <property type="entry name" value="Rev_trsase/Diguanyl_cyclase"/>
</dbReference>
<evidence type="ECO:0000313" key="2">
    <source>
        <dbReference type="Proteomes" id="UP000887565"/>
    </source>
</evidence>
<dbReference type="AlphaFoldDB" id="A0A915J0K0"/>
<dbReference type="InterPro" id="IPR000477">
    <property type="entry name" value="RT_dom"/>
</dbReference>
<dbReference type="PANTHER" id="PTHR37984:SF5">
    <property type="entry name" value="PROTEIN NYNRIN-LIKE"/>
    <property type="match status" value="1"/>
</dbReference>
<organism evidence="2 3">
    <name type="scientific">Romanomermis culicivorax</name>
    <name type="common">Nematode worm</name>
    <dbReference type="NCBI Taxonomy" id="13658"/>
    <lineage>
        <taxon>Eukaryota</taxon>
        <taxon>Metazoa</taxon>
        <taxon>Ecdysozoa</taxon>
        <taxon>Nematoda</taxon>
        <taxon>Enoplea</taxon>
        <taxon>Dorylaimia</taxon>
        <taxon>Mermithida</taxon>
        <taxon>Mermithoidea</taxon>
        <taxon>Mermithidae</taxon>
        <taxon>Romanomermis</taxon>
    </lineage>
</organism>
<dbReference type="Pfam" id="PF00078">
    <property type="entry name" value="RVT_1"/>
    <property type="match status" value="1"/>
</dbReference>
<evidence type="ECO:0000259" key="1">
    <source>
        <dbReference type="Pfam" id="PF00078"/>
    </source>
</evidence>
<proteinExistence type="predicted"/>
<dbReference type="Gene3D" id="3.10.10.10">
    <property type="entry name" value="HIV Type 1 Reverse Transcriptase, subunit A, domain 1"/>
    <property type="match status" value="1"/>
</dbReference>
<name>A0A915J0K0_ROMCU</name>
<keyword evidence="2" id="KW-1185">Reference proteome</keyword>
<dbReference type="Gene3D" id="3.30.70.270">
    <property type="match status" value="1"/>
</dbReference>
<accession>A0A915J0K0</accession>
<dbReference type="InterPro" id="IPR043502">
    <property type="entry name" value="DNA/RNA_pol_sf"/>
</dbReference>
<feature type="domain" description="Reverse transcriptase" evidence="1">
    <location>
        <begin position="59"/>
        <end position="149"/>
    </location>
</feature>
<reference evidence="3" key="1">
    <citation type="submission" date="2022-11" db="UniProtKB">
        <authorList>
            <consortium name="WormBaseParasite"/>
        </authorList>
    </citation>
    <scope>IDENTIFICATION</scope>
</reference>
<dbReference type="InterPro" id="IPR050951">
    <property type="entry name" value="Retrovirus_Pol_polyprotein"/>
</dbReference>
<protein>
    <submittedName>
        <fullName evidence="3">Reverse transcriptase</fullName>
    </submittedName>
</protein>
<dbReference type="SUPFAM" id="SSF56672">
    <property type="entry name" value="DNA/RNA polymerases"/>
    <property type="match status" value="1"/>
</dbReference>
<sequence length="151" mass="17026">TIKVPTWGTDTIEALQLVINGATQQINFVQPIDWLPPAAPVQPVQSTPAAKCHRLPRINYLYVQLQRATMFTKLNLSKGYFHIALAPESRLLMMIIMPYGLFQYKCLRMGLTDIASVFQRLVSQTLAQCKGCISNLEDILVFSSMAMQHNE</sequence>
<dbReference type="Proteomes" id="UP000887565">
    <property type="component" value="Unplaced"/>
</dbReference>